<proteinExistence type="predicted"/>
<dbReference type="Pfam" id="PF13843">
    <property type="entry name" value="DDE_Tnp_1_7"/>
    <property type="match status" value="1"/>
</dbReference>
<feature type="region of interest" description="Disordered" evidence="1">
    <location>
        <begin position="292"/>
        <end position="313"/>
    </location>
</feature>
<feature type="domain" description="PiggyBac transposable element-derived protein" evidence="2">
    <location>
        <begin position="133"/>
        <end position="242"/>
    </location>
</feature>
<accession>A0A4C1W5A4</accession>
<dbReference type="OrthoDB" id="6770266at2759"/>
<evidence type="ECO:0000313" key="3">
    <source>
        <dbReference type="EMBL" id="GBP46696.1"/>
    </source>
</evidence>
<evidence type="ECO:0000259" key="2">
    <source>
        <dbReference type="Pfam" id="PF13843"/>
    </source>
</evidence>
<dbReference type="Proteomes" id="UP000299102">
    <property type="component" value="Unassembled WGS sequence"/>
</dbReference>
<feature type="region of interest" description="Disordered" evidence="1">
    <location>
        <begin position="28"/>
        <end position="69"/>
    </location>
</feature>
<name>A0A4C1W5A4_EUMVA</name>
<dbReference type="InterPro" id="IPR029526">
    <property type="entry name" value="PGBD"/>
</dbReference>
<dbReference type="STRING" id="151549.A0A4C1W5A4"/>
<gene>
    <name evidence="3" type="primary">PGBD4</name>
    <name evidence="3" type="ORF">EVAR_86949_1</name>
</gene>
<reference evidence="3 4" key="1">
    <citation type="journal article" date="2019" name="Commun. Biol.">
        <title>The bagworm genome reveals a unique fibroin gene that provides high tensile strength.</title>
        <authorList>
            <person name="Kono N."/>
            <person name="Nakamura H."/>
            <person name="Ohtoshi R."/>
            <person name="Tomita M."/>
            <person name="Numata K."/>
            <person name="Arakawa K."/>
        </authorList>
    </citation>
    <scope>NUCLEOTIDE SEQUENCE [LARGE SCALE GENOMIC DNA]</scope>
</reference>
<comment type="caution">
    <text evidence="3">The sequence shown here is derived from an EMBL/GenBank/DDBJ whole genome shotgun (WGS) entry which is preliminary data.</text>
</comment>
<sequence length="357" mass="41086">MEKFLSDEQIANMLDHWDSEDEFDLAVPTNFESEYEDSASEHSSHRSDTEMELDSHDESNASSDDEVPFSHLGSYTGKNGFKWSKIPPPASRTRAHNLIRHLPGIKGQALSNDNLNPLECWEVIFTKDIIDMKNKRELPKEFLPSKVRTEDSSNYGFTSDKTIVSYVPKKNQSVVLISSMHHEMESDPLTEKPEIIVFYNSTKGGVDSLDQKCTIFSVMRRTRRWPMVIFGTMMNISTVNSHVIWKASNPDGKMKRRDFIKDLGLSLIRPQIIKRKQQSATLSRELHGKIENFLGPSTSRSENADEPPSKRAKSGRCYICSRKDDRKYTKYCHKCEKFVCKNHYKDKVECIQCCQNK</sequence>
<evidence type="ECO:0000256" key="1">
    <source>
        <dbReference type="SAM" id="MobiDB-lite"/>
    </source>
</evidence>
<feature type="compositionally biased region" description="Basic and acidic residues" evidence="1">
    <location>
        <begin position="39"/>
        <end position="59"/>
    </location>
</feature>
<dbReference type="PANTHER" id="PTHR46599">
    <property type="entry name" value="PIGGYBAC TRANSPOSABLE ELEMENT-DERIVED PROTEIN 4"/>
    <property type="match status" value="1"/>
</dbReference>
<dbReference type="PANTHER" id="PTHR46599:SF6">
    <property type="entry name" value="DUAL SPECIFICITY PHOSPHATASE 26"/>
    <property type="match status" value="1"/>
</dbReference>
<protein>
    <submittedName>
        <fullName evidence="3">PiggyBac transposable element-derived protein 4</fullName>
    </submittedName>
</protein>
<keyword evidence="4" id="KW-1185">Reference proteome</keyword>
<dbReference type="EMBL" id="BGZK01000488">
    <property type="protein sequence ID" value="GBP46696.1"/>
    <property type="molecule type" value="Genomic_DNA"/>
</dbReference>
<dbReference type="AlphaFoldDB" id="A0A4C1W5A4"/>
<evidence type="ECO:0000313" key="4">
    <source>
        <dbReference type="Proteomes" id="UP000299102"/>
    </source>
</evidence>
<organism evidence="3 4">
    <name type="scientific">Eumeta variegata</name>
    <name type="common">Bagworm moth</name>
    <name type="synonym">Eumeta japonica</name>
    <dbReference type="NCBI Taxonomy" id="151549"/>
    <lineage>
        <taxon>Eukaryota</taxon>
        <taxon>Metazoa</taxon>
        <taxon>Ecdysozoa</taxon>
        <taxon>Arthropoda</taxon>
        <taxon>Hexapoda</taxon>
        <taxon>Insecta</taxon>
        <taxon>Pterygota</taxon>
        <taxon>Neoptera</taxon>
        <taxon>Endopterygota</taxon>
        <taxon>Lepidoptera</taxon>
        <taxon>Glossata</taxon>
        <taxon>Ditrysia</taxon>
        <taxon>Tineoidea</taxon>
        <taxon>Psychidae</taxon>
        <taxon>Oiketicinae</taxon>
        <taxon>Eumeta</taxon>
    </lineage>
</organism>